<dbReference type="EMBL" id="QNRT01000001">
    <property type="protein sequence ID" value="RBP53729.1"/>
    <property type="molecule type" value="Genomic_DNA"/>
</dbReference>
<organism evidence="1 2">
    <name type="scientific">Arenicella xantha</name>
    <dbReference type="NCBI Taxonomy" id="644221"/>
    <lineage>
        <taxon>Bacteria</taxon>
        <taxon>Pseudomonadati</taxon>
        <taxon>Pseudomonadota</taxon>
        <taxon>Gammaproteobacteria</taxon>
        <taxon>Arenicellales</taxon>
        <taxon>Arenicellaceae</taxon>
        <taxon>Arenicella</taxon>
    </lineage>
</organism>
<accession>A0A395JQ46</accession>
<sequence>MKLLTLFKRSRTHRATVLLGLPIGLSALFACSALQAKELPLWELGLGLGGLHQPYYVGTKQTRSFAFPVPVPIYRGHIFKSDEEGVRALLLNNDRARLEMSLDFNLAIDSGDVDLRAGMPDIDSRLQIGPSLELKIAETDHDRWLVNLPVRANFGVGENGIDESGFTFAPNVTYFRDFEWKQKPWRAGIALGPQFGTREYQNVYYGVEEEFATEARPAFEADSGYSGSRLLMTLRSKNADRLWVWFLRYENISGASFEDSPLVETNDGLSVGIIYSRFLFRSKQMITRNKRH</sequence>
<name>A0A395JQ46_9GAMM</name>
<dbReference type="AlphaFoldDB" id="A0A395JQ46"/>
<proteinExistence type="predicted"/>
<evidence type="ECO:0000313" key="1">
    <source>
        <dbReference type="EMBL" id="RBP53729.1"/>
    </source>
</evidence>
<dbReference type="Pfam" id="PF06629">
    <property type="entry name" value="MipA"/>
    <property type="match status" value="1"/>
</dbReference>
<dbReference type="PROSITE" id="PS51257">
    <property type="entry name" value="PROKAR_LIPOPROTEIN"/>
    <property type="match status" value="1"/>
</dbReference>
<dbReference type="InParanoid" id="A0A395JQ46"/>
<protein>
    <submittedName>
        <fullName evidence="1">Outer membrane scaffolding protein for murein synthesis (MipA/OmpV family)</fullName>
    </submittedName>
</protein>
<comment type="caution">
    <text evidence="1">The sequence shown here is derived from an EMBL/GenBank/DDBJ whole genome shotgun (WGS) entry which is preliminary data.</text>
</comment>
<keyword evidence="2" id="KW-1185">Reference proteome</keyword>
<evidence type="ECO:0000313" key="2">
    <source>
        <dbReference type="Proteomes" id="UP000253083"/>
    </source>
</evidence>
<dbReference type="InterPro" id="IPR010583">
    <property type="entry name" value="MipA"/>
</dbReference>
<reference evidence="1 2" key="1">
    <citation type="submission" date="2018-06" db="EMBL/GenBank/DDBJ databases">
        <title>Genomic Encyclopedia of Type Strains, Phase IV (KMG-IV): sequencing the most valuable type-strain genomes for metagenomic binning, comparative biology and taxonomic classification.</title>
        <authorList>
            <person name="Goeker M."/>
        </authorList>
    </citation>
    <scope>NUCLEOTIDE SEQUENCE [LARGE SCALE GENOMIC DNA]</scope>
    <source>
        <strain evidence="1 2">DSM 24032</strain>
    </source>
</reference>
<dbReference type="OrthoDB" id="5290976at2"/>
<gene>
    <name evidence="1" type="ORF">DFR28_1011118</name>
</gene>
<dbReference type="RefSeq" id="WP_113953269.1">
    <property type="nucleotide sequence ID" value="NZ_QNRT01000001.1"/>
</dbReference>
<dbReference type="Proteomes" id="UP000253083">
    <property type="component" value="Unassembled WGS sequence"/>
</dbReference>